<dbReference type="RefSeq" id="WP_216633492.1">
    <property type="nucleotide sequence ID" value="NZ_JAHLQN010000001.1"/>
</dbReference>
<evidence type="ECO:0000313" key="2">
    <source>
        <dbReference type="Proteomes" id="UP000787672"/>
    </source>
</evidence>
<sequence>MADYQLELRQVVDYPRCRIYREFMQTLIADRSIRTGGCSGLFYYVVLCSYANFRTSYRRIDGISYTVYPGEWVCSITDVAEWFRVRFHYQAFAILKSLQDRQLITFTRLGRGHIVKFSITDWRRNNTALDYNCPCQKDSGFFFIPVSTATELISAGRASEMDVILDLWISAIYKDQQVRGSEIGPVVYFRNGTGNPLVNYSELSARWGISRSSVGRLLKKLADFDYLSLLTFPGRSGTVIYLKNYLSTMFQISDVMIDKEEVAMCLNLRVSVPDTISPESGSISDEQICVSTELPSVSKPHMLYFVRKVLRTLEAQGISCLSCPKSKYMLYPLSDDCTVGIEKGTISAGLAICCGAGSPLYRFEMTIIPNAEAEGACDNVRKDV</sequence>
<dbReference type="EMBL" id="JAHLQN010000001">
    <property type="protein sequence ID" value="MBU5628223.1"/>
    <property type="molecule type" value="Genomic_DNA"/>
</dbReference>
<accession>A0ABS6FD60</accession>
<proteinExistence type="predicted"/>
<gene>
    <name evidence="1" type="ORF">KQI82_15030</name>
</gene>
<keyword evidence="2" id="KW-1185">Reference proteome</keyword>
<organism evidence="1 2">
    <name type="scientific">Dysosmobacter acutus</name>
    <dbReference type="NCBI Taxonomy" id="2841504"/>
    <lineage>
        <taxon>Bacteria</taxon>
        <taxon>Bacillati</taxon>
        <taxon>Bacillota</taxon>
        <taxon>Clostridia</taxon>
        <taxon>Eubacteriales</taxon>
        <taxon>Oscillospiraceae</taxon>
        <taxon>Dysosmobacter</taxon>
    </lineage>
</organism>
<protein>
    <submittedName>
        <fullName evidence="1">MarR family transcriptional regulator</fullName>
    </submittedName>
</protein>
<reference evidence="1 2" key="1">
    <citation type="submission" date="2021-06" db="EMBL/GenBank/DDBJ databases">
        <authorList>
            <person name="Sun Q."/>
            <person name="Li D."/>
        </authorList>
    </citation>
    <scope>NUCLEOTIDE SEQUENCE [LARGE SCALE GENOMIC DNA]</scope>
    <source>
        <strain evidence="1 2">MSJ-2</strain>
    </source>
</reference>
<dbReference type="Proteomes" id="UP000787672">
    <property type="component" value="Unassembled WGS sequence"/>
</dbReference>
<evidence type="ECO:0000313" key="1">
    <source>
        <dbReference type="EMBL" id="MBU5628223.1"/>
    </source>
</evidence>
<name>A0ABS6FD60_9FIRM</name>
<comment type="caution">
    <text evidence="1">The sequence shown here is derived from an EMBL/GenBank/DDBJ whole genome shotgun (WGS) entry which is preliminary data.</text>
</comment>